<evidence type="ECO:0000313" key="2">
    <source>
        <dbReference type="Proteomes" id="UP000784919"/>
    </source>
</evidence>
<dbReference type="Proteomes" id="UP000784919">
    <property type="component" value="Unassembled WGS sequence"/>
</dbReference>
<evidence type="ECO:0000313" key="1">
    <source>
        <dbReference type="EMBL" id="KAG5972482.1"/>
    </source>
</evidence>
<comment type="caution">
    <text evidence="1">The sequence shown here is derived from an EMBL/GenBank/DDBJ whole genome shotgun (WGS) entry which is preliminary data.</text>
</comment>
<gene>
    <name evidence="1" type="ORF">E4U56_005964</name>
</gene>
<organism evidence="1 2">
    <name type="scientific">Claviceps arundinis</name>
    <dbReference type="NCBI Taxonomy" id="1623583"/>
    <lineage>
        <taxon>Eukaryota</taxon>
        <taxon>Fungi</taxon>
        <taxon>Dikarya</taxon>
        <taxon>Ascomycota</taxon>
        <taxon>Pezizomycotina</taxon>
        <taxon>Sordariomycetes</taxon>
        <taxon>Hypocreomycetidae</taxon>
        <taxon>Hypocreales</taxon>
        <taxon>Clavicipitaceae</taxon>
        <taxon>Claviceps</taxon>
    </lineage>
</organism>
<name>A0A9P7MXT7_9HYPO</name>
<sequence length="83" mass="9948">MKTIKRLSVYTSVRPQDSLFEFQDDEPTHVRRLTDRFRACEANREQFPGGRPRETVLWLRQLLQQGFLLCRTILQQLTNLPRM</sequence>
<dbReference type="AlphaFoldDB" id="A0A9P7MXT7"/>
<dbReference type="EMBL" id="SRPS01000045">
    <property type="protein sequence ID" value="KAG5972482.1"/>
    <property type="molecule type" value="Genomic_DNA"/>
</dbReference>
<proteinExistence type="predicted"/>
<reference evidence="1" key="1">
    <citation type="journal article" date="2020" name="bioRxiv">
        <title>Whole genome comparisons of ergot fungi reveals the divergence and evolution of species within the genus Claviceps are the result of varying mechanisms driving genome evolution and host range expansion.</title>
        <authorList>
            <person name="Wyka S.A."/>
            <person name="Mondo S.J."/>
            <person name="Liu M."/>
            <person name="Dettman J."/>
            <person name="Nalam V."/>
            <person name="Broders K.D."/>
        </authorList>
    </citation>
    <scope>NUCLEOTIDE SEQUENCE</scope>
    <source>
        <strain evidence="1">CCC 1102</strain>
    </source>
</reference>
<protein>
    <submittedName>
        <fullName evidence="1">Uncharacterized protein</fullName>
    </submittedName>
</protein>
<accession>A0A9P7MXT7</accession>